<accession>A0AAD8ENF4</accession>
<dbReference type="EMBL" id="JASPKZ010001978">
    <property type="protein sequence ID" value="KAJ9596606.1"/>
    <property type="molecule type" value="Genomic_DNA"/>
</dbReference>
<feature type="non-terminal residue" evidence="2">
    <location>
        <position position="1"/>
    </location>
</feature>
<keyword evidence="1" id="KW-1133">Transmembrane helix</keyword>
<sequence length="323" mass="35893">MGISVEQWRASIGRWARGGVVSSKVNSAVTSPQFYFFLVLLVLLVIGGVEMNPGPVQSAAADMAGELYESETQTAEEHQDLHITAVYCESGDSNVGSNEMLDLVNTGAVNVDQLVESPELLQVPKSRFSLEVTSSIIKTIAANISKHIPKLNVKFSQDACQEIREKYQNTNRKLFIKSNCIKMSVIKVLQSFDSNTLLIDISTIQKCMNIHKAEQQFVDTFCLSQLEPDSRQQVLESQVDFQGYTVVEQLHNTLQIGQKLQELDPCYLHRTFQRRDLLNEMIFKEEGITLAVSGTTKACLATLVPPGEKVEKFIPGSFDKNAG</sequence>
<reference evidence="2" key="1">
    <citation type="journal article" date="2023" name="IScience">
        <title>Live-bearing cockroach genome reveals convergent evolutionary mechanisms linked to viviparity in insects and beyond.</title>
        <authorList>
            <person name="Fouks B."/>
            <person name="Harrison M.C."/>
            <person name="Mikhailova A.A."/>
            <person name="Marchal E."/>
            <person name="English S."/>
            <person name="Carruthers M."/>
            <person name="Jennings E.C."/>
            <person name="Chiamaka E.L."/>
            <person name="Frigard R.A."/>
            <person name="Pippel M."/>
            <person name="Attardo G.M."/>
            <person name="Benoit J.B."/>
            <person name="Bornberg-Bauer E."/>
            <person name="Tobe S.S."/>
        </authorList>
    </citation>
    <scope>NUCLEOTIDE SEQUENCE</scope>
    <source>
        <strain evidence="2">Stay&amp;Tobe</strain>
    </source>
</reference>
<proteinExistence type="predicted"/>
<organism evidence="2 3">
    <name type="scientific">Diploptera punctata</name>
    <name type="common">Pacific beetle cockroach</name>
    <dbReference type="NCBI Taxonomy" id="6984"/>
    <lineage>
        <taxon>Eukaryota</taxon>
        <taxon>Metazoa</taxon>
        <taxon>Ecdysozoa</taxon>
        <taxon>Arthropoda</taxon>
        <taxon>Hexapoda</taxon>
        <taxon>Insecta</taxon>
        <taxon>Pterygota</taxon>
        <taxon>Neoptera</taxon>
        <taxon>Polyneoptera</taxon>
        <taxon>Dictyoptera</taxon>
        <taxon>Blattodea</taxon>
        <taxon>Blaberoidea</taxon>
        <taxon>Blaberidae</taxon>
        <taxon>Diplopterinae</taxon>
        <taxon>Diploptera</taxon>
    </lineage>
</organism>
<feature type="transmembrane region" description="Helical" evidence="1">
    <location>
        <begin position="32"/>
        <end position="49"/>
    </location>
</feature>
<keyword evidence="1" id="KW-0812">Transmembrane</keyword>
<evidence type="ECO:0000256" key="1">
    <source>
        <dbReference type="SAM" id="Phobius"/>
    </source>
</evidence>
<evidence type="ECO:0000313" key="3">
    <source>
        <dbReference type="Proteomes" id="UP001233999"/>
    </source>
</evidence>
<dbReference type="AlphaFoldDB" id="A0AAD8ENF4"/>
<reference evidence="2" key="2">
    <citation type="submission" date="2023-05" db="EMBL/GenBank/DDBJ databases">
        <authorList>
            <person name="Fouks B."/>
        </authorList>
    </citation>
    <scope>NUCLEOTIDE SEQUENCE</scope>
    <source>
        <strain evidence="2">Stay&amp;Tobe</strain>
        <tissue evidence="2">Testes</tissue>
    </source>
</reference>
<comment type="caution">
    <text evidence="2">The sequence shown here is derived from an EMBL/GenBank/DDBJ whole genome shotgun (WGS) entry which is preliminary data.</text>
</comment>
<gene>
    <name evidence="2" type="ORF">L9F63_012365</name>
</gene>
<evidence type="ECO:0000313" key="2">
    <source>
        <dbReference type="EMBL" id="KAJ9596606.1"/>
    </source>
</evidence>
<name>A0AAD8ENF4_DIPPU</name>
<keyword evidence="3" id="KW-1185">Reference proteome</keyword>
<keyword evidence="1" id="KW-0472">Membrane</keyword>
<dbReference type="Proteomes" id="UP001233999">
    <property type="component" value="Unassembled WGS sequence"/>
</dbReference>
<protein>
    <submittedName>
        <fullName evidence="2">Uncharacterized protein</fullName>
    </submittedName>
</protein>
<feature type="non-terminal residue" evidence="2">
    <location>
        <position position="323"/>
    </location>
</feature>